<dbReference type="AlphaFoldDB" id="A0A4U7J6R8"/>
<comment type="cofactor">
    <cofactor evidence="1">
        <name>Mg(2+)</name>
        <dbReference type="ChEBI" id="CHEBI:18420"/>
    </cofactor>
</comment>
<dbReference type="Gene3D" id="3.40.1350.10">
    <property type="match status" value="1"/>
</dbReference>
<dbReference type="Pfam" id="PF08774">
    <property type="entry name" value="VRR_NUC"/>
    <property type="match status" value="1"/>
</dbReference>
<dbReference type="InterPro" id="IPR011856">
    <property type="entry name" value="tRNA_endonuc-like_dom_sf"/>
</dbReference>
<accession>A0A4U7J6R8</accession>
<name>A0A4U7J6R8_9FIRM</name>
<keyword evidence="2" id="KW-0540">Nuclease</keyword>
<dbReference type="Proteomes" id="UP000306409">
    <property type="component" value="Chromosome"/>
</dbReference>
<gene>
    <name evidence="5" type="ORF">EHE19_001485</name>
</gene>
<evidence type="ECO:0000256" key="1">
    <source>
        <dbReference type="ARBA" id="ARBA00001946"/>
    </source>
</evidence>
<dbReference type="EMBL" id="CP061336">
    <property type="protein sequence ID" value="QNU68698.1"/>
    <property type="molecule type" value="Genomic_DNA"/>
</dbReference>
<protein>
    <submittedName>
        <fullName evidence="5">VRR-NUC domain-containing protein</fullName>
    </submittedName>
</protein>
<evidence type="ECO:0000259" key="4">
    <source>
        <dbReference type="Pfam" id="PF08774"/>
    </source>
</evidence>
<dbReference type="GO" id="GO:0016788">
    <property type="term" value="F:hydrolase activity, acting on ester bonds"/>
    <property type="evidence" value="ECO:0007669"/>
    <property type="project" value="InterPro"/>
</dbReference>
<dbReference type="GO" id="GO:0003676">
    <property type="term" value="F:nucleic acid binding"/>
    <property type="evidence" value="ECO:0007669"/>
    <property type="project" value="InterPro"/>
</dbReference>
<evidence type="ECO:0000256" key="3">
    <source>
        <dbReference type="ARBA" id="ARBA00022801"/>
    </source>
</evidence>
<dbReference type="GO" id="GO:0004518">
    <property type="term" value="F:nuclease activity"/>
    <property type="evidence" value="ECO:0007669"/>
    <property type="project" value="UniProtKB-KW"/>
</dbReference>
<organism evidence="5 6">
    <name type="scientific">Ruminiclostridium herbifermentans</name>
    <dbReference type="NCBI Taxonomy" id="2488810"/>
    <lineage>
        <taxon>Bacteria</taxon>
        <taxon>Bacillati</taxon>
        <taxon>Bacillota</taxon>
        <taxon>Clostridia</taxon>
        <taxon>Eubacteriales</taxon>
        <taxon>Oscillospiraceae</taxon>
        <taxon>Ruminiclostridium</taxon>
    </lineage>
</organism>
<dbReference type="KEGG" id="rher:EHE19_001485"/>
<evidence type="ECO:0000313" key="6">
    <source>
        <dbReference type="Proteomes" id="UP000306409"/>
    </source>
</evidence>
<keyword evidence="3" id="KW-0378">Hydrolase</keyword>
<sequence length="103" mass="11497">MPELDLMYHIPNGGKRDIATAKRLKAEGVKAGVPDICLPVPRGVYHGLYIELKAGENKTTRKQNEWLEALDNNGYFTAVCYGWEEASKVITNYLKNGGSRENV</sequence>
<feature type="domain" description="VRR-NUC" evidence="4">
    <location>
        <begin position="22"/>
        <end position="82"/>
    </location>
</feature>
<dbReference type="InterPro" id="IPR014883">
    <property type="entry name" value="VRR_NUC"/>
</dbReference>
<proteinExistence type="predicted"/>
<reference evidence="5 6" key="1">
    <citation type="submission" date="2020-09" db="EMBL/GenBank/DDBJ databases">
        <title>Characterization and genome sequencing of Ruminiclostridium sp. nov. MA18.</title>
        <authorList>
            <person name="Rettenmaier R."/>
            <person name="Kowollik M.-L."/>
            <person name="Liebl W."/>
            <person name="Zverlov V."/>
        </authorList>
    </citation>
    <scope>NUCLEOTIDE SEQUENCE [LARGE SCALE GENOMIC DNA]</scope>
    <source>
        <strain evidence="5 6">MA18</strain>
    </source>
</reference>
<evidence type="ECO:0000256" key="2">
    <source>
        <dbReference type="ARBA" id="ARBA00022722"/>
    </source>
</evidence>
<dbReference type="OrthoDB" id="9793683at2"/>
<keyword evidence="6" id="KW-1185">Reference proteome</keyword>
<evidence type="ECO:0000313" key="5">
    <source>
        <dbReference type="EMBL" id="QNU68698.1"/>
    </source>
</evidence>